<dbReference type="Proteomes" id="UP000015100">
    <property type="component" value="Unassembled WGS sequence"/>
</dbReference>
<gene>
    <name evidence="1" type="ORF">H072_10708</name>
</gene>
<dbReference type="EMBL" id="AQGS01001030">
    <property type="protein sequence ID" value="EPS35847.1"/>
    <property type="molecule type" value="Genomic_DNA"/>
</dbReference>
<comment type="caution">
    <text evidence="1">The sequence shown here is derived from an EMBL/GenBank/DDBJ whole genome shotgun (WGS) entry which is preliminary data.</text>
</comment>
<evidence type="ECO:0000313" key="1">
    <source>
        <dbReference type="EMBL" id="EPS35847.1"/>
    </source>
</evidence>
<reference evidence="1 2" key="1">
    <citation type="journal article" date="2013" name="PLoS Genet.">
        <title>Genomic mechanisms accounting for the adaptation to parasitism in nematode-trapping fungi.</title>
        <authorList>
            <person name="Meerupati T."/>
            <person name="Andersson K.M."/>
            <person name="Friman E."/>
            <person name="Kumar D."/>
            <person name="Tunlid A."/>
            <person name="Ahren D."/>
        </authorList>
    </citation>
    <scope>NUCLEOTIDE SEQUENCE [LARGE SCALE GENOMIC DNA]</scope>
    <source>
        <strain evidence="1 2">CBS 200.50</strain>
    </source>
</reference>
<organism evidence="1 2">
    <name type="scientific">Dactylellina haptotyla (strain CBS 200.50)</name>
    <name type="common">Nematode-trapping fungus</name>
    <name type="synonym">Monacrosporium haptotylum</name>
    <dbReference type="NCBI Taxonomy" id="1284197"/>
    <lineage>
        <taxon>Eukaryota</taxon>
        <taxon>Fungi</taxon>
        <taxon>Dikarya</taxon>
        <taxon>Ascomycota</taxon>
        <taxon>Pezizomycotina</taxon>
        <taxon>Orbiliomycetes</taxon>
        <taxon>Orbiliales</taxon>
        <taxon>Orbiliaceae</taxon>
        <taxon>Dactylellina</taxon>
    </lineage>
</organism>
<dbReference type="Gene3D" id="3.40.50.150">
    <property type="entry name" value="Vaccinia Virus protein VP39"/>
    <property type="match status" value="1"/>
</dbReference>
<reference evidence="2" key="2">
    <citation type="submission" date="2013-04" db="EMBL/GenBank/DDBJ databases">
        <title>Genomic mechanisms accounting for the adaptation to parasitism in nematode-trapping fungi.</title>
        <authorList>
            <person name="Ahren D.G."/>
        </authorList>
    </citation>
    <scope>NUCLEOTIDE SEQUENCE [LARGE SCALE GENOMIC DNA]</scope>
    <source>
        <strain evidence="2">CBS 200.50</strain>
    </source>
</reference>
<evidence type="ECO:0000313" key="2">
    <source>
        <dbReference type="Proteomes" id="UP000015100"/>
    </source>
</evidence>
<name>S8BKU0_DACHA</name>
<dbReference type="AlphaFoldDB" id="S8BKU0"/>
<protein>
    <recommendedName>
        <fullName evidence="3">Methyltransferase domain-containing protein</fullName>
    </recommendedName>
</protein>
<dbReference type="HOGENOM" id="CLU_010595_9_4_1"/>
<dbReference type="SUPFAM" id="SSF53335">
    <property type="entry name" value="S-adenosyl-L-methionine-dependent methyltransferases"/>
    <property type="match status" value="1"/>
</dbReference>
<proteinExistence type="predicted"/>
<dbReference type="OrthoDB" id="417697at2759"/>
<dbReference type="OMA" id="IWLYSIR"/>
<dbReference type="InterPro" id="IPR029063">
    <property type="entry name" value="SAM-dependent_MTases_sf"/>
</dbReference>
<evidence type="ECO:0008006" key="3">
    <source>
        <dbReference type="Google" id="ProtNLM"/>
    </source>
</evidence>
<sequence>MSTSKEPYLLNVDDEASKRLNLQHDILKRMLGGTFLPSPVVKRLKIIQQSTTNDQPLKTADLATGTGARIWLYSIREELAKNGLNPELHGYDLHDNQFPPANKREGVIFDTMNVLDTDKFKAVGENYHYVHARLLTSVLTVDEWKVAIQNCLGILKPGGYLHFEEIPFGELAIERDGLPASGGVLEKLQASMILLKRDLDCGNSIRKLYEENKLEDISHDTIDLRDCDEEAKQMQNTNARLGLEEFITNAIRRGPGALKRLGFESEEAALTKMADLKASSGTQAYFVLHSILGKKP</sequence>
<keyword evidence="2" id="KW-1185">Reference proteome</keyword>
<dbReference type="STRING" id="1284197.S8BKU0"/>
<accession>S8BKU0</accession>